<dbReference type="OrthoDB" id="5347061at2759"/>
<sequence length="273" mass="30374">MLESSDLWFKHVQAYMNMNLSKESDRTMAFSGIVSSFGQSQKLTGTYLAGLWRSHLPFVLCWYVDRSKTLRSSQYTAPSWTWASLHGPFKLGYREDSKRVTTSSASFLVTLDSASITSSDSLGKVGSVVGGAITVRGNITGPVTIGTNDGTLHLVDEKTGEQFVNPRFDENDENGPLITSMDSRPSEKAKAAIKGAMRQVERLTDYRGSLFILPIAHVSNYNHVHCLILYQPLREGSVFYRVGCLVLHETPGVRDFQYRVTHTLDPETLITVL</sequence>
<dbReference type="PANTHER" id="PTHR33112">
    <property type="entry name" value="DOMAIN PROTEIN, PUTATIVE-RELATED"/>
    <property type="match status" value="1"/>
</dbReference>
<evidence type="ECO:0000313" key="2">
    <source>
        <dbReference type="Proteomes" id="UP000266234"/>
    </source>
</evidence>
<dbReference type="EMBL" id="PXOG01000253">
    <property type="protein sequence ID" value="RGP64374.1"/>
    <property type="molecule type" value="Genomic_DNA"/>
</dbReference>
<dbReference type="STRING" id="694270.A0A395RWI4"/>
<dbReference type="AlphaFoldDB" id="A0A395RWI4"/>
<accession>A0A395RWI4</accession>
<protein>
    <submittedName>
        <fullName evidence="1">Uncharacterized protein</fullName>
    </submittedName>
</protein>
<dbReference type="PANTHER" id="PTHR33112:SF16">
    <property type="entry name" value="HETEROKARYON INCOMPATIBILITY DOMAIN-CONTAINING PROTEIN"/>
    <property type="match status" value="1"/>
</dbReference>
<comment type="caution">
    <text evidence="1">The sequence shown here is derived from an EMBL/GenBank/DDBJ whole genome shotgun (WGS) entry which is preliminary data.</text>
</comment>
<evidence type="ECO:0000313" key="1">
    <source>
        <dbReference type="EMBL" id="RGP64374.1"/>
    </source>
</evidence>
<gene>
    <name evidence="1" type="ORF">FLONG3_9561</name>
</gene>
<dbReference type="Proteomes" id="UP000266234">
    <property type="component" value="Unassembled WGS sequence"/>
</dbReference>
<name>A0A395RWI4_9HYPO</name>
<reference evidence="1 2" key="1">
    <citation type="journal article" date="2018" name="PLoS Pathog.">
        <title>Evolution of structural diversity of trichothecenes, a family of toxins produced by plant pathogenic and entomopathogenic fungi.</title>
        <authorList>
            <person name="Proctor R.H."/>
            <person name="McCormick S.P."/>
            <person name="Kim H.S."/>
            <person name="Cardoza R.E."/>
            <person name="Stanley A.M."/>
            <person name="Lindo L."/>
            <person name="Kelly A."/>
            <person name="Brown D.W."/>
            <person name="Lee T."/>
            <person name="Vaughan M.M."/>
            <person name="Alexander N.J."/>
            <person name="Busman M."/>
            <person name="Gutierrez S."/>
        </authorList>
    </citation>
    <scope>NUCLEOTIDE SEQUENCE [LARGE SCALE GENOMIC DNA]</scope>
    <source>
        <strain evidence="1 2">NRRL 20695</strain>
    </source>
</reference>
<keyword evidence="2" id="KW-1185">Reference proteome</keyword>
<proteinExistence type="predicted"/>
<organism evidence="1 2">
    <name type="scientific">Fusarium longipes</name>
    <dbReference type="NCBI Taxonomy" id="694270"/>
    <lineage>
        <taxon>Eukaryota</taxon>
        <taxon>Fungi</taxon>
        <taxon>Dikarya</taxon>
        <taxon>Ascomycota</taxon>
        <taxon>Pezizomycotina</taxon>
        <taxon>Sordariomycetes</taxon>
        <taxon>Hypocreomycetidae</taxon>
        <taxon>Hypocreales</taxon>
        <taxon>Nectriaceae</taxon>
        <taxon>Fusarium</taxon>
    </lineage>
</organism>